<name>A0A7W9A0X8_9CAUL</name>
<evidence type="ECO:0000259" key="1">
    <source>
        <dbReference type="PROSITE" id="PS51724"/>
    </source>
</evidence>
<proteinExistence type="predicted"/>
<protein>
    <recommendedName>
        <fullName evidence="1">SPOR domain-containing protein</fullName>
    </recommendedName>
</protein>
<organism evidence="2 3">
    <name type="scientific">Brevundimonas halotolerans</name>
    <dbReference type="NCBI Taxonomy" id="69670"/>
    <lineage>
        <taxon>Bacteria</taxon>
        <taxon>Pseudomonadati</taxon>
        <taxon>Pseudomonadota</taxon>
        <taxon>Alphaproteobacteria</taxon>
        <taxon>Caulobacterales</taxon>
        <taxon>Caulobacteraceae</taxon>
        <taxon>Brevundimonas</taxon>
    </lineage>
</organism>
<dbReference type="PROSITE" id="PS51257">
    <property type="entry name" value="PROKAR_LIPOPROTEIN"/>
    <property type="match status" value="1"/>
</dbReference>
<dbReference type="EMBL" id="JACIJB010000001">
    <property type="protein sequence ID" value="MBB5659374.1"/>
    <property type="molecule type" value="Genomic_DNA"/>
</dbReference>
<comment type="caution">
    <text evidence="2">The sequence shown here is derived from an EMBL/GenBank/DDBJ whole genome shotgun (WGS) entry which is preliminary data.</text>
</comment>
<keyword evidence="3" id="KW-1185">Reference proteome</keyword>
<gene>
    <name evidence="2" type="ORF">FHS65_000092</name>
</gene>
<evidence type="ECO:0000313" key="2">
    <source>
        <dbReference type="EMBL" id="MBB5659374.1"/>
    </source>
</evidence>
<sequence length="210" mass="22490">MQKHSVVRALTLGLALSASGCGWVEHDPHRFEQMAERVAAIPVSLDRPGKGQLETPMKARDMGLREARRDAVRVEVMDPHQLWEARDGPMEGLVQAAAPAIAEAAVDEVEKRVAAAVPQLRARPVSTHREAEDASLVQLGAFGSEASARTAWARIRSSAPEALAGLTPRFEPVTVDGRSLVRLKVAVPASGAAAVCAAARIRDPWCQRGT</sequence>
<dbReference type="Pfam" id="PF05036">
    <property type="entry name" value="SPOR"/>
    <property type="match status" value="1"/>
</dbReference>
<dbReference type="PROSITE" id="PS51724">
    <property type="entry name" value="SPOR"/>
    <property type="match status" value="1"/>
</dbReference>
<accession>A0A7W9A0X8</accession>
<feature type="domain" description="SPOR" evidence="1">
    <location>
        <begin position="129"/>
        <end position="210"/>
    </location>
</feature>
<dbReference type="Proteomes" id="UP000548978">
    <property type="component" value="Unassembled WGS sequence"/>
</dbReference>
<dbReference type="AlphaFoldDB" id="A0A7W9A0X8"/>
<reference evidence="2 3" key="1">
    <citation type="submission" date="2020-08" db="EMBL/GenBank/DDBJ databases">
        <title>Genomic Encyclopedia of Type Strains, Phase IV (KMG-IV): sequencing the most valuable type-strain genomes for metagenomic binning, comparative biology and taxonomic classification.</title>
        <authorList>
            <person name="Goeker M."/>
        </authorList>
    </citation>
    <scope>NUCLEOTIDE SEQUENCE [LARGE SCALE GENOMIC DNA]</scope>
    <source>
        <strain evidence="2 3">DSM 24448</strain>
    </source>
</reference>
<evidence type="ECO:0000313" key="3">
    <source>
        <dbReference type="Proteomes" id="UP000548978"/>
    </source>
</evidence>
<dbReference type="GO" id="GO:0042834">
    <property type="term" value="F:peptidoglycan binding"/>
    <property type="evidence" value="ECO:0007669"/>
    <property type="project" value="InterPro"/>
</dbReference>
<dbReference type="RefSeq" id="WP_183211048.1">
    <property type="nucleotide sequence ID" value="NZ_JACIJB010000001.1"/>
</dbReference>
<dbReference type="InterPro" id="IPR007730">
    <property type="entry name" value="SPOR-like_dom"/>
</dbReference>